<accession>A0A1J8P2R2</accession>
<evidence type="ECO:0000313" key="2">
    <source>
        <dbReference type="Proteomes" id="UP000183924"/>
    </source>
</evidence>
<dbReference type="OrthoDB" id="9977817at2"/>
<name>A0A1J8P2R2_9COXI</name>
<dbReference type="InterPro" id="IPR038622">
    <property type="entry name" value="CDPS_sf"/>
</dbReference>
<dbReference type="Proteomes" id="UP000183924">
    <property type="component" value="Unassembled WGS sequence"/>
</dbReference>
<dbReference type="STRING" id="1225476.A1D18_03920"/>
<comment type="caution">
    <text evidence="1">The sequence shown here is derived from an EMBL/GenBank/DDBJ whole genome shotgun (WGS) entry which is preliminary data.</text>
</comment>
<dbReference type="RefSeq" id="WP_071662527.1">
    <property type="nucleotide sequence ID" value="NZ_LUKY01000033.1"/>
</dbReference>
<evidence type="ECO:0008006" key="3">
    <source>
        <dbReference type="Google" id="ProtNLM"/>
    </source>
</evidence>
<protein>
    <recommendedName>
        <fullName evidence="3">Cyclodipeptide synthase</fullName>
    </recommendedName>
</protein>
<sequence length="314" mass="36945">MTKLQARFKDSITLPHKSTAVLMTAISCGNQGQTGDHWDHFCDLVDHCYKEKSIEKLIVVTTGGLQRHYVSLESTPLSDQEIEEKIHEFDRQWIKKNIKIPSKYTLPIEIISWKELLTKSYSIDSQNFEEFFKKVRDDYDHNDREFKNLVNKHASTYVTKKMNRFVKEKIEVSYDYFLKVAVNYVLEECAAILQLHKCNADLFTYPGGINPPGRHIWNKYFKDSSLRYIRYEIKLDKSLQSDSSASSSLSKSTFFKEQPCHLACYIQCNLKAHNWNLPQEIRFIKEFKKLIRQIDQSEQDAIDQRKTITHRKSI</sequence>
<dbReference type="EMBL" id="LUKY01000033">
    <property type="protein sequence ID" value="OIZ94028.1"/>
    <property type="molecule type" value="Genomic_DNA"/>
</dbReference>
<organism evidence="1 2">
    <name type="scientific">Candidatus Rickettsiella isopodorum</name>
    <dbReference type="NCBI Taxonomy" id="1225476"/>
    <lineage>
        <taxon>Bacteria</taxon>
        <taxon>Pseudomonadati</taxon>
        <taxon>Pseudomonadota</taxon>
        <taxon>Gammaproteobacteria</taxon>
        <taxon>Legionellales</taxon>
        <taxon>Coxiellaceae</taxon>
        <taxon>Rickettsiella</taxon>
    </lineage>
</organism>
<reference evidence="1 2" key="1">
    <citation type="submission" date="2016-03" db="EMBL/GenBank/DDBJ databases">
        <title>Comparative genomics of Rickettsiella.</title>
        <authorList>
            <person name="Chandler C."/>
            <person name="Wang Y."/>
        </authorList>
    </citation>
    <scope>NUCLEOTIDE SEQUENCE [LARGE SCALE GENOMIC DNA]</scope>
    <source>
        <strain evidence="1 2">RCFS May 2013</strain>
    </source>
</reference>
<gene>
    <name evidence="1" type="ORF">A1D18_03920</name>
</gene>
<dbReference type="Gene3D" id="3.40.50.11710">
    <property type="entry name" value="Cyclodipeptide synthase"/>
    <property type="match status" value="1"/>
</dbReference>
<proteinExistence type="predicted"/>
<evidence type="ECO:0000313" key="1">
    <source>
        <dbReference type="EMBL" id="OIZ94028.1"/>
    </source>
</evidence>
<dbReference type="GO" id="GO:0016755">
    <property type="term" value="F:aminoacyltransferase activity"/>
    <property type="evidence" value="ECO:0007669"/>
    <property type="project" value="InterPro"/>
</dbReference>
<dbReference type="AlphaFoldDB" id="A0A1J8P2R2"/>
<keyword evidence="2" id="KW-1185">Reference proteome</keyword>
<dbReference type="PROSITE" id="PS51257">
    <property type="entry name" value="PROKAR_LIPOPROTEIN"/>
    <property type="match status" value="1"/>
</dbReference>